<dbReference type="Pfam" id="PF02434">
    <property type="entry name" value="Fringe"/>
    <property type="match status" value="1"/>
</dbReference>
<dbReference type="AlphaFoldDB" id="A0AAW0XUZ7"/>
<evidence type="ECO:0000256" key="12">
    <source>
        <dbReference type="ARBA" id="ARBA00022968"/>
    </source>
</evidence>
<evidence type="ECO:0000256" key="10">
    <source>
        <dbReference type="ARBA" id="ARBA00022723"/>
    </source>
</evidence>
<evidence type="ECO:0000256" key="13">
    <source>
        <dbReference type="ARBA" id="ARBA00022989"/>
    </source>
</evidence>
<dbReference type="PANTHER" id="PTHR23033">
    <property type="entry name" value="BETA1,3-GALACTOSYLTRANSFERASE"/>
    <property type="match status" value="1"/>
</dbReference>
<dbReference type="FunFam" id="3.90.550.50:FF:000017">
    <property type="entry name" value="Glycoprotein-N-acetylgalactosamine 3-beta-galactosyltransferase 1"/>
    <property type="match status" value="1"/>
</dbReference>
<keyword evidence="14" id="KW-0472">Membrane</keyword>
<comment type="caution">
    <text evidence="24">The sequence shown here is derived from an EMBL/GenBank/DDBJ whole genome shotgun (WGS) entry which is preliminary data.</text>
</comment>
<evidence type="ECO:0000256" key="22">
    <source>
        <dbReference type="ARBA" id="ARBA00059245"/>
    </source>
</evidence>
<dbReference type="GO" id="GO:0030145">
    <property type="term" value="F:manganese ion binding"/>
    <property type="evidence" value="ECO:0007669"/>
    <property type="project" value="UniProtKB-ARBA"/>
</dbReference>
<evidence type="ECO:0000256" key="3">
    <source>
        <dbReference type="ARBA" id="ARBA00004922"/>
    </source>
</evidence>
<dbReference type="Gene3D" id="3.90.550.50">
    <property type="match status" value="1"/>
</dbReference>
<keyword evidence="11" id="KW-0547">Nucleotide-binding</keyword>
<evidence type="ECO:0000256" key="20">
    <source>
        <dbReference type="ARBA" id="ARBA00042009"/>
    </source>
</evidence>
<evidence type="ECO:0000256" key="1">
    <source>
        <dbReference type="ARBA" id="ARBA00001936"/>
    </source>
</evidence>
<dbReference type="GO" id="GO:0016020">
    <property type="term" value="C:membrane"/>
    <property type="evidence" value="ECO:0007669"/>
    <property type="project" value="UniProtKB-SubCell"/>
</dbReference>
<comment type="function">
    <text evidence="22">Glycosyltransferase that generates the core 1 O-glycan Gal-beta1-3GalNAc-alpha1-Ser/Thr (T antigen), which is a precursor for many extended O-glycans in glycoproteins.</text>
</comment>
<comment type="subcellular location">
    <subcellularLocation>
        <location evidence="2">Membrane</location>
        <topology evidence="2">Single-pass type II membrane protein</topology>
    </subcellularLocation>
</comment>
<evidence type="ECO:0000256" key="11">
    <source>
        <dbReference type="ARBA" id="ARBA00022741"/>
    </source>
</evidence>
<name>A0AAW0XUZ7_CHEQU</name>
<evidence type="ECO:0000256" key="16">
    <source>
        <dbReference type="ARBA" id="ARBA00023180"/>
    </source>
</evidence>
<evidence type="ECO:0000256" key="19">
    <source>
        <dbReference type="ARBA" id="ARBA00041226"/>
    </source>
</evidence>
<evidence type="ECO:0000256" key="4">
    <source>
        <dbReference type="ARBA" id="ARBA00006462"/>
    </source>
</evidence>
<dbReference type="InterPro" id="IPR026050">
    <property type="entry name" value="C1GALT1/C1GALT1_chp1"/>
</dbReference>
<dbReference type="Proteomes" id="UP001445076">
    <property type="component" value="Unassembled WGS sequence"/>
</dbReference>
<keyword evidence="15" id="KW-1015">Disulfide bond</keyword>
<evidence type="ECO:0000313" key="25">
    <source>
        <dbReference type="Proteomes" id="UP001445076"/>
    </source>
</evidence>
<evidence type="ECO:0000256" key="9">
    <source>
        <dbReference type="ARBA" id="ARBA00022692"/>
    </source>
</evidence>
<keyword evidence="9" id="KW-0812">Transmembrane</keyword>
<feature type="domain" description="Fringe-like glycosyltransferase" evidence="23">
    <location>
        <begin position="7"/>
        <end position="175"/>
    </location>
</feature>
<keyword evidence="13" id="KW-1133">Transmembrane helix</keyword>
<evidence type="ECO:0000313" key="24">
    <source>
        <dbReference type="EMBL" id="KAK8748376.1"/>
    </source>
</evidence>
<evidence type="ECO:0000256" key="6">
    <source>
        <dbReference type="ARBA" id="ARBA00012557"/>
    </source>
</evidence>
<evidence type="ECO:0000256" key="5">
    <source>
        <dbReference type="ARBA" id="ARBA00011748"/>
    </source>
</evidence>
<keyword evidence="25" id="KW-1185">Reference proteome</keyword>
<dbReference type="EC" id="2.4.1.122" evidence="6"/>
<dbReference type="GO" id="GO:0016263">
    <property type="term" value="F:glycoprotein-N-acetylgalactosamine 3-beta-galactosyltransferase activity"/>
    <property type="evidence" value="ECO:0007669"/>
    <property type="project" value="UniProtKB-EC"/>
</dbReference>
<dbReference type="GO" id="GO:0000166">
    <property type="term" value="F:nucleotide binding"/>
    <property type="evidence" value="ECO:0007669"/>
    <property type="project" value="UniProtKB-KW"/>
</dbReference>
<reference evidence="24 25" key="1">
    <citation type="journal article" date="2024" name="BMC Genomics">
        <title>Genome assembly of redclaw crayfish (Cherax quadricarinatus) provides insights into its immune adaptation and hypoxia tolerance.</title>
        <authorList>
            <person name="Liu Z."/>
            <person name="Zheng J."/>
            <person name="Li H."/>
            <person name="Fang K."/>
            <person name="Wang S."/>
            <person name="He J."/>
            <person name="Zhou D."/>
            <person name="Weng S."/>
            <person name="Chi M."/>
            <person name="Gu Z."/>
            <person name="He J."/>
            <person name="Li F."/>
            <person name="Wang M."/>
        </authorList>
    </citation>
    <scope>NUCLEOTIDE SEQUENCE [LARGE SCALE GENOMIC DNA]</scope>
    <source>
        <strain evidence="24">ZL_2023a</strain>
    </source>
</reference>
<evidence type="ECO:0000259" key="23">
    <source>
        <dbReference type="Pfam" id="PF02434"/>
    </source>
</evidence>
<protein>
    <recommendedName>
        <fullName evidence="18">Glycoprotein-N-acetylgalactosamine 3-beta-galactosyltransferase 1</fullName>
        <ecNumber evidence="6">2.4.1.122</ecNumber>
    </recommendedName>
    <alternativeName>
        <fullName evidence="20">Core 1 O-glycan T-synthase</fullName>
    </alternativeName>
    <alternativeName>
        <fullName evidence="21">Core 1 UDP-galactose:N-acetylgalactosamine-alpha-R beta 1,3-galactosyltransferase 1</fullName>
    </alternativeName>
    <alternativeName>
        <fullName evidence="19">Core 1 beta1,3-galactosyltransferase 1</fullName>
    </alternativeName>
</protein>
<keyword evidence="10" id="KW-0479">Metal-binding</keyword>
<keyword evidence="12" id="KW-0735">Signal-anchor</keyword>
<evidence type="ECO:0000256" key="14">
    <source>
        <dbReference type="ARBA" id="ARBA00023136"/>
    </source>
</evidence>
<dbReference type="InterPro" id="IPR003378">
    <property type="entry name" value="Fringe-like_glycosylTrfase"/>
</dbReference>
<comment type="cofactor">
    <cofactor evidence="1">
        <name>Mn(2+)</name>
        <dbReference type="ChEBI" id="CHEBI:29035"/>
    </cofactor>
</comment>
<keyword evidence="17" id="KW-0464">Manganese</keyword>
<evidence type="ECO:0000256" key="2">
    <source>
        <dbReference type="ARBA" id="ARBA00004606"/>
    </source>
</evidence>
<comment type="subunit">
    <text evidence="5">Homodimer; disulfide-linked.</text>
</comment>
<sequence length="281" mass="31977">MVGRKNRILCWIPTSAENHYKRARHVKNTWARHCHLHIFFSNIKDTELDSVKLEVSDGYENLWGKTKAALVYLHKHHLHHADWFLKADDDTFVIVENLQNMLKLYDPNFPIFFGNKLKKPNISQGFMSGGAGYVLSEAALQVVVVKGLTNTHLCATTQSGREDVELGRCLETVGVLAGDSRDHLGRSRFLSFTPGTMLRPGGILSHGHAWFHNLVYYPTKEGPSCCSSTAVSFHYVQPEMMYTIYYLVYTLRLAQPDHLPPRLPPDNNSIPEQVLAKYQRV</sequence>
<comment type="pathway">
    <text evidence="3">Protein modification; protein glycosylation.</text>
</comment>
<keyword evidence="8" id="KW-0808">Transferase</keyword>
<gene>
    <name evidence="24" type="ORF">OTU49_016108</name>
</gene>
<dbReference type="PANTHER" id="PTHR23033:SF14">
    <property type="entry name" value="GLYCOPROTEIN-N-ACETYLGALACTOSAMINE 3-BETA-GALACTOSYLTRANSFERASE 1-RELATED"/>
    <property type="match status" value="1"/>
</dbReference>
<evidence type="ECO:0000256" key="7">
    <source>
        <dbReference type="ARBA" id="ARBA00022676"/>
    </source>
</evidence>
<proteinExistence type="inferred from homology"/>
<organism evidence="24 25">
    <name type="scientific">Cherax quadricarinatus</name>
    <name type="common">Australian red claw crayfish</name>
    <dbReference type="NCBI Taxonomy" id="27406"/>
    <lineage>
        <taxon>Eukaryota</taxon>
        <taxon>Metazoa</taxon>
        <taxon>Ecdysozoa</taxon>
        <taxon>Arthropoda</taxon>
        <taxon>Crustacea</taxon>
        <taxon>Multicrustacea</taxon>
        <taxon>Malacostraca</taxon>
        <taxon>Eumalacostraca</taxon>
        <taxon>Eucarida</taxon>
        <taxon>Decapoda</taxon>
        <taxon>Pleocyemata</taxon>
        <taxon>Astacidea</taxon>
        <taxon>Parastacoidea</taxon>
        <taxon>Parastacidae</taxon>
        <taxon>Cherax</taxon>
    </lineage>
</organism>
<keyword evidence="16" id="KW-0325">Glycoprotein</keyword>
<evidence type="ECO:0000256" key="18">
    <source>
        <dbReference type="ARBA" id="ARBA00040898"/>
    </source>
</evidence>
<evidence type="ECO:0000256" key="21">
    <source>
        <dbReference type="ARBA" id="ARBA00043065"/>
    </source>
</evidence>
<keyword evidence="7" id="KW-0328">Glycosyltransferase</keyword>
<evidence type="ECO:0000256" key="15">
    <source>
        <dbReference type="ARBA" id="ARBA00023157"/>
    </source>
</evidence>
<evidence type="ECO:0000256" key="17">
    <source>
        <dbReference type="ARBA" id="ARBA00023211"/>
    </source>
</evidence>
<accession>A0AAW0XUZ7</accession>
<evidence type="ECO:0000256" key="8">
    <source>
        <dbReference type="ARBA" id="ARBA00022679"/>
    </source>
</evidence>
<comment type="similarity">
    <text evidence="4">Belongs to the glycosyltransferase 31 family. Beta3-Gal-T subfamily.</text>
</comment>
<dbReference type="EMBL" id="JARKIK010000012">
    <property type="protein sequence ID" value="KAK8748376.1"/>
    <property type="molecule type" value="Genomic_DNA"/>
</dbReference>